<dbReference type="AlphaFoldDB" id="A0A0A9CKM5"/>
<feature type="compositionally biased region" description="Basic residues" evidence="1">
    <location>
        <begin position="1"/>
        <end position="13"/>
    </location>
</feature>
<name>A0A0A9CKM5_ARUDO</name>
<accession>A0A0A9CKM5</accession>
<sequence length="30" mass="3293">MGRLPPARRRRPRAAMGIHTCSEIGSNLTS</sequence>
<proteinExistence type="predicted"/>
<feature type="region of interest" description="Disordered" evidence="1">
    <location>
        <begin position="1"/>
        <end position="30"/>
    </location>
</feature>
<reference evidence="2" key="1">
    <citation type="submission" date="2014-09" db="EMBL/GenBank/DDBJ databases">
        <authorList>
            <person name="Magalhaes I.L.F."/>
            <person name="Oliveira U."/>
            <person name="Santos F.R."/>
            <person name="Vidigal T.H.D.A."/>
            <person name="Brescovit A.D."/>
            <person name="Santos A.J."/>
        </authorList>
    </citation>
    <scope>NUCLEOTIDE SEQUENCE</scope>
    <source>
        <tissue evidence="2">Shoot tissue taken approximately 20 cm above the soil surface</tissue>
    </source>
</reference>
<organism evidence="2">
    <name type="scientific">Arundo donax</name>
    <name type="common">Giant reed</name>
    <name type="synonym">Donax arundinaceus</name>
    <dbReference type="NCBI Taxonomy" id="35708"/>
    <lineage>
        <taxon>Eukaryota</taxon>
        <taxon>Viridiplantae</taxon>
        <taxon>Streptophyta</taxon>
        <taxon>Embryophyta</taxon>
        <taxon>Tracheophyta</taxon>
        <taxon>Spermatophyta</taxon>
        <taxon>Magnoliopsida</taxon>
        <taxon>Liliopsida</taxon>
        <taxon>Poales</taxon>
        <taxon>Poaceae</taxon>
        <taxon>PACMAD clade</taxon>
        <taxon>Arundinoideae</taxon>
        <taxon>Arundineae</taxon>
        <taxon>Arundo</taxon>
    </lineage>
</organism>
<evidence type="ECO:0000256" key="1">
    <source>
        <dbReference type="SAM" id="MobiDB-lite"/>
    </source>
</evidence>
<dbReference type="EMBL" id="GBRH01223940">
    <property type="protein sequence ID" value="JAD73955.1"/>
    <property type="molecule type" value="Transcribed_RNA"/>
</dbReference>
<evidence type="ECO:0000313" key="2">
    <source>
        <dbReference type="EMBL" id="JAD73955.1"/>
    </source>
</evidence>
<reference evidence="2" key="2">
    <citation type="journal article" date="2015" name="Data Brief">
        <title>Shoot transcriptome of the giant reed, Arundo donax.</title>
        <authorList>
            <person name="Barrero R.A."/>
            <person name="Guerrero F.D."/>
            <person name="Moolhuijzen P."/>
            <person name="Goolsby J.A."/>
            <person name="Tidwell J."/>
            <person name="Bellgard S.E."/>
            <person name="Bellgard M.I."/>
        </authorList>
    </citation>
    <scope>NUCLEOTIDE SEQUENCE</scope>
    <source>
        <tissue evidence="2">Shoot tissue taken approximately 20 cm above the soil surface</tissue>
    </source>
</reference>
<protein>
    <submittedName>
        <fullName evidence="2">Uncharacterized protein</fullName>
    </submittedName>
</protein>